<proteinExistence type="predicted"/>
<name>A0A2H1G6A4_ZYMTR</name>
<accession>A0A2H1G6A4</accession>
<dbReference type="AlphaFoldDB" id="A0A2H1G6A4"/>
<organism evidence="2 3">
    <name type="scientific">Zymoseptoria tritici ST99CH_1E4</name>
    <dbReference type="NCBI Taxonomy" id="1276532"/>
    <lineage>
        <taxon>Eukaryota</taxon>
        <taxon>Fungi</taxon>
        <taxon>Dikarya</taxon>
        <taxon>Ascomycota</taxon>
        <taxon>Pezizomycotina</taxon>
        <taxon>Dothideomycetes</taxon>
        <taxon>Dothideomycetidae</taxon>
        <taxon>Mycosphaerellales</taxon>
        <taxon>Mycosphaerellaceae</taxon>
        <taxon>Zymoseptoria</taxon>
    </lineage>
</organism>
<evidence type="ECO:0008006" key="4">
    <source>
        <dbReference type="Google" id="ProtNLM"/>
    </source>
</evidence>
<sequence>MLKRGKIVRLDVLSFLLLKTFSTSSSIQGILILPDSQLPLSLNHSFGYHHDNLPITTTTPNRITMRFTILAAIAIWTSQAAAGNCGYDPCGVQGEACKFVCRDPVTHAVVFSSPRGTCQFDAKRGFHCRGG</sequence>
<feature type="chain" id="PRO_5013681979" description="Endo-1,3(4)-beta-glucanase 1 carbohydrate binding domain-containing protein" evidence="1">
    <location>
        <begin position="27"/>
        <end position="131"/>
    </location>
</feature>
<evidence type="ECO:0000313" key="3">
    <source>
        <dbReference type="Proteomes" id="UP000245764"/>
    </source>
</evidence>
<reference evidence="3" key="1">
    <citation type="submission" date="2017-05" db="EMBL/GenBank/DDBJ databases">
        <authorList>
            <person name="Song R."/>
            <person name="Chenine A.L."/>
            <person name="Ruprecht R.M."/>
        </authorList>
    </citation>
    <scope>NUCLEOTIDE SEQUENCE [LARGE SCALE GENOMIC DNA]</scope>
</reference>
<evidence type="ECO:0000256" key="1">
    <source>
        <dbReference type="SAM" id="SignalP"/>
    </source>
</evidence>
<protein>
    <recommendedName>
        <fullName evidence="4">Endo-1,3(4)-beta-glucanase 1 carbohydrate binding domain-containing protein</fullName>
    </recommendedName>
</protein>
<gene>
    <name evidence="2" type="ORF">ZT1E4_G4487</name>
</gene>
<feature type="signal peptide" evidence="1">
    <location>
        <begin position="1"/>
        <end position="26"/>
    </location>
</feature>
<dbReference type="Proteomes" id="UP000245764">
    <property type="component" value="Chromosome 3"/>
</dbReference>
<keyword evidence="1" id="KW-0732">Signal</keyword>
<dbReference type="EMBL" id="LT854255">
    <property type="protein sequence ID" value="SMR49095.1"/>
    <property type="molecule type" value="Genomic_DNA"/>
</dbReference>
<evidence type="ECO:0000313" key="2">
    <source>
        <dbReference type="EMBL" id="SMR49095.1"/>
    </source>
</evidence>